<sequence length="849" mass="98089">MLTSQEFEQWCSQLKLTQNSRCLIAQIRSVPPSRRVQGNYGNVCGNYCSQKMGHTIQFESHRGELAHIIDKLEHNRQVLEYYDQPPPIELNYVSKSNRQVRTSHTPDFFVIEVNWAGWEEFKPISELIKKAQQQPNRYVQDEAGNWFCPPGEEYAQKYGLNYRLRTDIEQNVIRLRNYQWLEPYFQEKESYKSKSNNQKIVSIVKGNPGITYSELLLTITGISPDEINSLIAQEKLFINFNTAPLAEPDLVHIFPTLEQAELSEKKGLSDLTEDTSSQGNEEVQQLLLKARPEDLETATARYEAIKPYLEENSPPITKASRSIRRWRKQYQQAQKLYGENHGYVGLLPKHLDKGHHQKLEPALLDFMAEFIKKHYFTAKNRRVSGVYREFQLACSQQEPSFKPPSEKTFREQIKRQKNYQLTLARQGSKIAKQTKPFGSNSGMPKDGELPWENAHIDHTYLDINLVTSLISLATCNISSAIGSEQMSLGRCWATFLVDGYSKRILAVYLSFEAPSYRSCLMVIRICVKRFGRLPQTIITDNGKEFHSVYFKQLLAYYKCNHKYRPSGEPRYGSPVERVFGTTNTLWLHELQGNTQILKNTRQITKSVNPIHQAVWTIGELYQSLETWAYSIYDNRLNSSLGLSPFQAYETGIQLGGERESRRLEYDQTFLILTLPSPHSGDTRSVQPGRGVKVNHIYYWCHAFRNPEVEKTAVLVKIDPFNVSVAYSYVKGLWHECTSNHYPYLQGRTEKELQVISSDLRQRKKHQGQATVLSNTELMEHLQGAYQVEEKLLKQRLQALENKTVLNLIEGKEFSQNSLQMTHFHDIENNSEVLVNQADNEETLESYGEF</sequence>
<dbReference type="SUPFAM" id="SSF53098">
    <property type="entry name" value="Ribonuclease H-like"/>
    <property type="match status" value="1"/>
</dbReference>
<comment type="caution">
    <text evidence="2">The sequence shown here is derived from an EMBL/GenBank/DDBJ whole genome shotgun (WGS) entry which is preliminary data.</text>
</comment>
<reference evidence="2 3" key="1">
    <citation type="journal article" date="2021" name="Int. J. Syst. Evol. Microbiol.">
        <title>Amazonocrinis nigriterrae gen. nov., sp. nov., Atlanticothrix silvestris gen. nov., sp. nov. and Dendronalium phyllosphericum gen. nov., sp. nov., nostocacean cyanobacteria from Brazilian environments.</title>
        <authorList>
            <person name="Alvarenga D.O."/>
            <person name="Andreote A.P.D."/>
            <person name="Branco L.H.Z."/>
            <person name="Delbaje E."/>
            <person name="Cruz R.B."/>
            <person name="Varani A.M."/>
            <person name="Fiore M.F."/>
        </authorList>
    </citation>
    <scope>NUCLEOTIDE SEQUENCE [LARGE SCALE GENOMIC DNA]</scope>
    <source>
        <strain evidence="2 3">CENA369</strain>
    </source>
</reference>
<dbReference type="InterPro" id="IPR012337">
    <property type="entry name" value="RNaseH-like_sf"/>
</dbReference>
<gene>
    <name evidence="2" type="ORF">I8752_20505</name>
</gene>
<proteinExistence type="predicted"/>
<dbReference type="PROSITE" id="PS50994">
    <property type="entry name" value="INTEGRASE"/>
    <property type="match status" value="1"/>
</dbReference>
<evidence type="ECO:0000259" key="1">
    <source>
        <dbReference type="PROSITE" id="PS50994"/>
    </source>
</evidence>
<dbReference type="GO" id="GO:0003676">
    <property type="term" value="F:nucleic acid binding"/>
    <property type="evidence" value="ECO:0007669"/>
    <property type="project" value="InterPro"/>
</dbReference>
<accession>A0A8J7LFL6</accession>
<dbReference type="GO" id="GO:0015074">
    <property type="term" value="P:DNA integration"/>
    <property type="evidence" value="ECO:0007669"/>
    <property type="project" value="InterPro"/>
</dbReference>
<dbReference type="InterPro" id="IPR001584">
    <property type="entry name" value="Integrase_cat-core"/>
</dbReference>
<dbReference type="RefSeq" id="WP_214434141.1">
    <property type="nucleotide sequence ID" value="NZ_JAECZA010000130.1"/>
</dbReference>
<dbReference type="EMBL" id="JAECZA010000130">
    <property type="protein sequence ID" value="MBH8575351.1"/>
    <property type="molecule type" value="Genomic_DNA"/>
</dbReference>
<evidence type="ECO:0000313" key="3">
    <source>
        <dbReference type="Proteomes" id="UP000662314"/>
    </source>
</evidence>
<dbReference type="AlphaFoldDB" id="A0A8J7LFL6"/>
<evidence type="ECO:0000313" key="2">
    <source>
        <dbReference type="EMBL" id="MBH8575351.1"/>
    </source>
</evidence>
<name>A0A8J7LFL6_9NOST</name>
<dbReference type="Proteomes" id="UP000662314">
    <property type="component" value="Unassembled WGS sequence"/>
</dbReference>
<organism evidence="2 3">
    <name type="scientific">Dendronalium phyllosphericum CENA369</name>
    <dbReference type="NCBI Taxonomy" id="1725256"/>
    <lineage>
        <taxon>Bacteria</taxon>
        <taxon>Bacillati</taxon>
        <taxon>Cyanobacteriota</taxon>
        <taxon>Cyanophyceae</taxon>
        <taxon>Nostocales</taxon>
        <taxon>Nostocaceae</taxon>
        <taxon>Dendronalium</taxon>
        <taxon>Dendronalium phyllosphericum</taxon>
    </lineage>
</organism>
<dbReference type="Pfam" id="PF00665">
    <property type="entry name" value="rve"/>
    <property type="match status" value="1"/>
</dbReference>
<dbReference type="Gene3D" id="3.30.420.10">
    <property type="entry name" value="Ribonuclease H-like superfamily/Ribonuclease H"/>
    <property type="match status" value="1"/>
</dbReference>
<dbReference type="InterPro" id="IPR036397">
    <property type="entry name" value="RNaseH_sf"/>
</dbReference>
<protein>
    <submittedName>
        <fullName evidence="2">DDE-type integrase/transposase/recombinase</fullName>
    </submittedName>
</protein>
<keyword evidence="3" id="KW-1185">Reference proteome</keyword>
<feature type="domain" description="Integrase catalytic" evidence="1">
    <location>
        <begin position="446"/>
        <end position="652"/>
    </location>
</feature>